<evidence type="ECO:0000313" key="2">
    <source>
        <dbReference type="Proteomes" id="UP000576082"/>
    </source>
</evidence>
<organism evidence="1 2">
    <name type="scientific">Flammeovirga aprica JL-4</name>
    <dbReference type="NCBI Taxonomy" id="694437"/>
    <lineage>
        <taxon>Bacteria</taxon>
        <taxon>Pseudomonadati</taxon>
        <taxon>Bacteroidota</taxon>
        <taxon>Cytophagia</taxon>
        <taxon>Cytophagales</taxon>
        <taxon>Flammeovirgaceae</taxon>
        <taxon>Flammeovirga</taxon>
    </lineage>
</organism>
<comment type="caution">
    <text evidence="1">The sequence shown here is derived from an EMBL/GenBank/DDBJ whole genome shotgun (WGS) entry which is preliminary data.</text>
</comment>
<keyword evidence="2" id="KW-1185">Reference proteome</keyword>
<dbReference type="AlphaFoldDB" id="A0A7X9RV45"/>
<reference evidence="1 2" key="1">
    <citation type="submission" date="2020-04" db="EMBL/GenBank/DDBJ databases">
        <title>Flammeovirga sp. SR4, a novel species isolated from seawater.</title>
        <authorList>
            <person name="Wang X."/>
        </authorList>
    </citation>
    <scope>NUCLEOTIDE SEQUENCE [LARGE SCALE GENOMIC DNA]</scope>
    <source>
        <strain evidence="1 2">ATCC 23126</strain>
    </source>
</reference>
<accession>A0A7X9RV45</accession>
<protein>
    <submittedName>
        <fullName evidence="1">Uncharacterized protein</fullName>
    </submittedName>
</protein>
<proteinExistence type="predicted"/>
<evidence type="ECO:0000313" key="1">
    <source>
        <dbReference type="EMBL" id="NME69289.1"/>
    </source>
</evidence>
<dbReference type="Proteomes" id="UP000576082">
    <property type="component" value="Unassembled WGS sequence"/>
</dbReference>
<name>A0A7X9RV45_9BACT</name>
<sequence>MDNLQPLFHYLEENNITYTIDKHKDISPYSFISLESIKTKIHFINPSKAHKEWHTNYLLSSIDSSFSEQRIIHLWSDVWNNQQNAVLSRIAGLIGISKRIYGRTLEIKRIDIHTLNDFMEKNHISGSSSSKIKFGLFKGEKLMAVASFSGKRKINDREGLAHQSYELIRYCNLNYHTVVGGLSKILKHFIKEYSPDDIMTYTDSDWSMGESFTKLGFVNIGHTSPIVFNWNEELKKREKIKENTLIGFEVMNNGSNKYILNLNRINN</sequence>
<dbReference type="EMBL" id="JABANE010000038">
    <property type="protein sequence ID" value="NME69289.1"/>
    <property type="molecule type" value="Genomic_DNA"/>
</dbReference>
<dbReference type="RefSeq" id="WP_169657567.1">
    <property type="nucleotide sequence ID" value="NZ_JABANE010000038.1"/>
</dbReference>
<gene>
    <name evidence="1" type="ORF">HHU12_15040</name>
</gene>